<dbReference type="Pfam" id="PF00041">
    <property type="entry name" value="fn3"/>
    <property type="match status" value="1"/>
</dbReference>
<dbReference type="PROSITE" id="PS50853">
    <property type="entry name" value="FN3"/>
    <property type="match status" value="2"/>
</dbReference>
<evidence type="ECO:0000256" key="2">
    <source>
        <dbReference type="SAM" id="SignalP"/>
    </source>
</evidence>
<feature type="domain" description="Fibronectin type-III" evidence="3">
    <location>
        <begin position="587"/>
        <end position="676"/>
    </location>
</feature>
<dbReference type="Gene3D" id="2.60.40.10">
    <property type="entry name" value="Immunoglobulins"/>
    <property type="match status" value="4"/>
</dbReference>
<dbReference type="GO" id="GO:0030288">
    <property type="term" value="C:outer membrane-bounded periplasmic space"/>
    <property type="evidence" value="ECO:0007669"/>
    <property type="project" value="TreeGrafter"/>
</dbReference>
<dbReference type="InterPro" id="IPR003961">
    <property type="entry name" value="FN3_dom"/>
</dbReference>
<dbReference type="GO" id="GO:0008745">
    <property type="term" value="F:N-acetylmuramoyl-L-alanine amidase activity"/>
    <property type="evidence" value="ECO:0007669"/>
    <property type="project" value="InterPro"/>
</dbReference>
<feature type="signal peptide" evidence="2">
    <location>
        <begin position="1"/>
        <end position="23"/>
    </location>
</feature>
<dbReference type="Gene3D" id="3.40.630.40">
    <property type="entry name" value="Zn-dependent exopeptidases"/>
    <property type="match status" value="1"/>
</dbReference>
<dbReference type="Proteomes" id="UP000460257">
    <property type="component" value="Unassembled WGS sequence"/>
</dbReference>
<dbReference type="InterPro" id="IPR013783">
    <property type="entry name" value="Ig-like_fold"/>
</dbReference>
<sequence>MKKQITAFFLAAALALTSIGGSAYLLNTNKIEAEAKDTAGSAYDPLLVDQKDKVVVIDAGHGGGDPGAYGSGYHEKDLTLKIAKSVKTYLQKYARVRVYLSRKNNTYVSLTDRTAYAASVGADAFVSVHLNAASGKAPNGCEVYYPNNHYDYKAFSLGKSLAQNIQKKLKSLGLCDRQIHTRSSKNTRYPDGSMADYYSVIRTSKLHHIPGIIVEGAFITCPSDVKKYLNSTKKINKMAKADADGIAKALKLKKKKVSRPARATITSVKASGSDNSVTVKWKRSARASQYIIFRKTGAKGTFKEIGRTTKTSYKDVTGSYNTRYYYTVVSSNSSGRTDVYNKKGVGVTTPKKYTVTKIKAVDNGFKRVKVSWKKIKGAHGYRIYRNTNGGSYKTITTTKKNVSSYTDETVSGNMTYGYRVRAYFQKGKKKTNIWCTYQKNPVKVTTDSDGAGTLSGAMSADGKSIAFTWEKSTDPDVTYRLYKKTGDGHFTRVNDGIKENSYTETDLAPNTLYQFKFRFYRKSVNSSKKTLWSSYSNVLKFTTPANSGTPTNPASADAIEKLSKASIKWRSAYTAVKSSEDTTDYDKDKNDYVTPASETSLILHWYPVKDVSGYQIIDAAGNQVELVDGDDVNQVTINGLSPQSTYTYTIRAFLNVNGSIYYGPESSAASGTTAYTIKGTSSTNAQQMVRYYNSKTSGMNKSYPADVYKQYGAATIDQFSQIVCEEADRAGIKAEVLFAQICKETGFLQFGGSVKAAQCNFGGIGALDGGESGMDFVKYAKVYYSALGYSSAKEAEKNAVRVGIRAQATHLAFYAATDGNVSSTTSVSTIDGWPEGTSKVKIPDPRADSSLVGKAPYVEWLGIKDNHYTTGEAGDKIAKNYGWATANNYGYSLINDYITPLLAS</sequence>
<reference evidence="4" key="1">
    <citation type="journal article" date="2020" name="Appl. Environ. Microbiol.">
        <title>Medium-Chain Fatty Acid Synthesis by 'Candidatus Weimeria bifida' gen. nov., sp. nov., and 'Candidatus Pseudoramibacter fermentans' sp. nov.</title>
        <authorList>
            <person name="Scarborough M.J."/>
            <person name="Myers K.S."/>
            <person name="Donohue T.J."/>
            <person name="Noguera D.R."/>
        </authorList>
    </citation>
    <scope>NUCLEOTIDE SEQUENCE</scope>
    <source>
        <strain evidence="4">LCO1.1</strain>
    </source>
</reference>
<dbReference type="PANTHER" id="PTHR30404">
    <property type="entry name" value="N-ACETYLMURAMOYL-L-ALANINE AMIDASE"/>
    <property type="match status" value="1"/>
</dbReference>
<keyword evidence="5" id="KW-1185">Reference proteome</keyword>
<accession>A0A6N7J153</accession>
<dbReference type="SMART" id="SM00060">
    <property type="entry name" value="FN3"/>
    <property type="match status" value="3"/>
</dbReference>
<keyword evidence="1" id="KW-0378">Hydrolase</keyword>
<dbReference type="InterPro" id="IPR002508">
    <property type="entry name" value="MurNAc-LAA_cat"/>
</dbReference>
<dbReference type="InterPro" id="IPR050695">
    <property type="entry name" value="N-acetylmuramoyl_amidase_3"/>
</dbReference>
<dbReference type="PANTHER" id="PTHR30404:SF0">
    <property type="entry name" value="N-ACETYLMURAMOYL-L-ALANINE AMIDASE AMIC"/>
    <property type="match status" value="1"/>
</dbReference>
<dbReference type="GO" id="GO:0009253">
    <property type="term" value="P:peptidoglycan catabolic process"/>
    <property type="evidence" value="ECO:0007669"/>
    <property type="project" value="InterPro"/>
</dbReference>
<evidence type="ECO:0000313" key="4">
    <source>
        <dbReference type="EMBL" id="MQN02358.1"/>
    </source>
</evidence>
<protein>
    <recommendedName>
        <fullName evidence="3">Fibronectin type-III domain-containing protein</fullName>
    </recommendedName>
</protein>
<dbReference type="InterPro" id="IPR036116">
    <property type="entry name" value="FN3_sf"/>
</dbReference>
<keyword evidence="2" id="KW-0732">Signal</keyword>
<evidence type="ECO:0000259" key="3">
    <source>
        <dbReference type="PROSITE" id="PS50853"/>
    </source>
</evidence>
<dbReference type="SMART" id="SM00646">
    <property type="entry name" value="Ami_3"/>
    <property type="match status" value="1"/>
</dbReference>
<comment type="caution">
    <text evidence="4">The sequence shown here is derived from an EMBL/GenBank/DDBJ whole genome shotgun (WGS) entry which is preliminary data.</text>
</comment>
<dbReference type="Pfam" id="PF01520">
    <property type="entry name" value="Amidase_3"/>
    <property type="match status" value="1"/>
</dbReference>
<dbReference type="EMBL" id="VOGC01000010">
    <property type="protein sequence ID" value="MQN02358.1"/>
    <property type="molecule type" value="Genomic_DNA"/>
</dbReference>
<name>A0A6N7J153_9FIRM</name>
<feature type="domain" description="Fibronectin type-III" evidence="3">
    <location>
        <begin position="450"/>
        <end position="546"/>
    </location>
</feature>
<gene>
    <name evidence="4" type="ORF">FRC54_10865</name>
</gene>
<dbReference type="AlphaFoldDB" id="A0A6N7J153"/>
<evidence type="ECO:0000256" key="1">
    <source>
        <dbReference type="ARBA" id="ARBA00022801"/>
    </source>
</evidence>
<organism evidence="4 5">
    <name type="scientific">Candidatus Weimeria bifida</name>
    <dbReference type="NCBI Taxonomy" id="2599074"/>
    <lineage>
        <taxon>Bacteria</taxon>
        <taxon>Bacillati</taxon>
        <taxon>Bacillota</taxon>
        <taxon>Clostridia</taxon>
        <taxon>Lachnospirales</taxon>
        <taxon>Lachnospiraceae</taxon>
        <taxon>Candidatus Weimeria</taxon>
    </lineage>
</organism>
<dbReference type="SUPFAM" id="SSF49265">
    <property type="entry name" value="Fibronectin type III"/>
    <property type="match status" value="3"/>
</dbReference>
<evidence type="ECO:0000313" key="5">
    <source>
        <dbReference type="Proteomes" id="UP000460257"/>
    </source>
</evidence>
<dbReference type="CDD" id="cd00063">
    <property type="entry name" value="FN3"/>
    <property type="match status" value="3"/>
</dbReference>
<dbReference type="SUPFAM" id="SSF53187">
    <property type="entry name" value="Zn-dependent exopeptidases"/>
    <property type="match status" value="1"/>
</dbReference>
<proteinExistence type="predicted"/>
<feature type="chain" id="PRO_5039135907" description="Fibronectin type-III domain-containing protein" evidence="2">
    <location>
        <begin position="24"/>
        <end position="904"/>
    </location>
</feature>
<dbReference type="CDD" id="cd02696">
    <property type="entry name" value="MurNAc-LAA"/>
    <property type="match status" value="1"/>
</dbReference>